<dbReference type="Proteomes" id="UP000178935">
    <property type="component" value="Unassembled WGS sequence"/>
</dbReference>
<protein>
    <recommendedName>
        <fullName evidence="4">Prepilin-type N-terminal cleavage/methylation domain-containing protein</fullName>
    </recommendedName>
</protein>
<dbReference type="SUPFAM" id="SSF54523">
    <property type="entry name" value="Pili subunits"/>
    <property type="match status" value="1"/>
</dbReference>
<feature type="transmembrane region" description="Helical" evidence="1">
    <location>
        <begin position="12"/>
        <end position="40"/>
    </location>
</feature>
<dbReference type="AlphaFoldDB" id="A0A1G2JMK0"/>
<keyword evidence="1" id="KW-1133">Transmembrane helix</keyword>
<dbReference type="InterPro" id="IPR012902">
    <property type="entry name" value="N_methyl_site"/>
</dbReference>
<name>A0A1G2JMK0_9BACT</name>
<sequence>MVLKYMKYQKGFTLIELLVSMSVLLVISGISASLFVSAILEQRRILARQGLYGQLSYALEYMSKSMRMAGRDLTGDCLGAEGRNFLLTRQDTAGSGEYLGIKFINQSDNNICQEFFLDKDEADLSKPAILKVARDLETPIALTSNKIKINSLRFIINSNVGGGTITYSSETDDIQSRITILLDAELVELISQPIKIQTTVSQRNINIR</sequence>
<keyword evidence="1" id="KW-0472">Membrane</keyword>
<dbReference type="NCBIfam" id="TIGR02532">
    <property type="entry name" value="IV_pilin_GFxxxE"/>
    <property type="match status" value="1"/>
</dbReference>
<evidence type="ECO:0008006" key="4">
    <source>
        <dbReference type="Google" id="ProtNLM"/>
    </source>
</evidence>
<evidence type="ECO:0000313" key="3">
    <source>
        <dbReference type="Proteomes" id="UP000178935"/>
    </source>
</evidence>
<evidence type="ECO:0000256" key="1">
    <source>
        <dbReference type="SAM" id="Phobius"/>
    </source>
</evidence>
<accession>A0A1G2JMK0</accession>
<proteinExistence type="predicted"/>
<keyword evidence="1" id="KW-0812">Transmembrane</keyword>
<reference evidence="2 3" key="1">
    <citation type="journal article" date="2016" name="Nat. Commun.">
        <title>Thousands of microbial genomes shed light on interconnected biogeochemical processes in an aquifer system.</title>
        <authorList>
            <person name="Anantharaman K."/>
            <person name="Brown C.T."/>
            <person name="Hug L.A."/>
            <person name="Sharon I."/>
            <person name="Castelle C.J."/>
            <person name="Probst A.J."/>
            <person name="Thomas B.C."/>
            <person name="Singh A."/>
            <person name="Wilkins M.J."/>
            <person name="Karaoz U."/>
            <person name="Brodie E.L."/>
            <person name="Williams K.H."/>
            <person name="Hubbard S.S."/>
            <person name="Banfield J.F."/>
        </authorList>
    </citation>
    <scope>NUCLEOTIDE SEQUENCE [LARGE SCALE GENOMIC DNA]</scope>
</reference>
<gene>
    <name evidence="2" type="ORF">A2561_01940</name>
</gene>
<evidence type="ECO:0000313" key="2">
    <source>
        <dbReference type="EMBL" id="OGZ88339.1"/>
    </source>
</evidence>
<dbReference type="Pfam" id="PF07963">
    <property type="entry name" value="N_methyl"/>
    <property type="match status" value="1"/>
</dbReference>
<dbReference type="InterPro" id="IPR045584">
    <property type="entry name" value="Pilin-like"/>
</dbReference>
<dbReference type="EMBL" id="MHPU01000026">
    <property type="protein sequence ID" value="OGZ88339.1"/>
    <property type="molecule type" value="Genomic_DNA"/>
</dbReference>
<organism evidence="2 3">
    <name type="scientific">Candidatus Staskawiczbacteria bacterium RIFOXYD1_FULL_32_13</name>
    <dbReference type="NCBI Taxonomy" id="1802234"/>
    <lineage>
        <taxon>Bacteria</taxon>
        <taxon>Candidatus Staskawicziibacteriota</taxon>
    </lineage>
</organism>
<comment type="caution">
    <text evidence="2">The sequence shown here is derived from an EMBL/GenBank/DDBJ whole genome shotgun (WGS) entry which is preliminary data.</text>
</comment>